<dbReference type="PANTHER" id="PTHR13071">
    <property type="entry name" value="MITOCHONDRIAL 28S RIBOSOMAL PROTEIN S22"/>
    <property type="match status" value="1"/>
</dbReference>
<feature type="non-terminal residue" evidence="1">
    <location>
        <position position="1"/>
    </location>
</feature>
<evidence type="ECO:0000313" key="1">
    <source>
        <dbReference type="EMBL" id="MBN3291038.1"/>
    </source>
</evidence>
<feature type="non-terminal residue" evidence="1">
    <location>
        <position position="160"/>
    </location>
</feature>
<dbReference type="InterPro" id="IPR019374">
    <property type="entry name" value="Ribosomal_mS22"/>
</dbReference>
<gene>
    <name evidence="1" type="primary">Mrps22_1</name>
    <name evidence="1" type="ORF">GTO92_0019920</name>
</gene>
<proteinExistence type="predicted"/>
<protein>
    <submittedName>
        <fullName evidence="1">RT22 protein</fullName>
    </submittedName>
</protein>
<sequence length="160" mass="18834">VQSILILITGLDLQKVFRPVKMEMKHPSYHLMTDEQLCEVLTFSFIFVFKIHHLTYENIDQHGNYDLLRSTHHFGVMVWYLVSEKLTDGLIIDMILRESVVELYHMMYSQFQSAKEAILQQASGTDLLKVRCIMFYLVVFCVTDCYEILNHNLGFAHFHI</sequence>
<dbReference type="Proteomes" id="UP001166052">
    <property type="component" value="Unassembled WGS sequence"/>
</dbReference>
<reference evidence="1" key="1">
    <citation type="journal article" date="2021" name="Cell">
        <title>Tracing the genetic footprints of vertebrate landing in non-teleost ray-finned fishes.</title>
        <authorList>
            <person name="Bi X."/>
            <person name="Wang K."/>
            <person name="Yang L."/>
            <person name="Pan H."/>
            <person name="Jiang H."/>
            <person name="Wei Q."/>
            <person name="Fang M."/>
            <person name="Yu H."/>
            <person name="Zhu C."/>
            <person name="Cai Y."/>
            <person name="He Y."/>
            <person name="Gan X."/>
            <person name="Zeng H."/>
            <person name="Yu D."/>
            <person name="Zhu Y."/>
            <person name="Jiang H."/>
            <person name="Qiu Q."/>
            <person name="Yang H."/>
            <person name="Zhang Y.E."/>
            <person name="Wang W."/>
            <person name="Zhu M."/>
            <person name="He S."/>
            <person name="Zhang G."/>
        </authorList>
    </citation>
    <scope>NUCLEOTIDE SEQUENCE</scope>
    <source>
        <strain evidence="1">Bchr_001</strain>
    </source>
</reference>
<evidence type="ECO:0000313" key="2">
    <source>
        <dbReference type="Proteomes" id="UP001166052"/>
    </source>
</evidence>
<keyword evidence="2" id="KW-1185">Reference proteome</keyword>
<dbReference type="PANTHER" id="PTHR13071:SF4">
    <property type="entry name" value="SMALL RIBOSOMAL SUBUNIT PROTEIN MS22"/>
    <property type="match status" value="1"/>
</dbReference>
<dbReference type="EMBL" id="JAAWVN010010567">
    <property type="protein sequence ID" value="MBN3291038.1"/>
    <property type="molecule type" value="Genomic_DNA"/>
</dbReference>
<name>A0ABS2YX99_POLSE</name>
<dbReference type="Pfam" id="PF10245">
    <property type="entry name" value="MRP-S22"/>
    <property type="match status" value="2"/>
</dbReference>
<accession>A0ABS2YX99</accession>
<comment type="caution">
    <text evidence="1">The sequence shown here is derived from an EMBL/GenBank/DDBJ whole genome shotgun (WGS) entry which is preliminary data.</text>
</comment>
<organism evidence="1 2">
    <name type="scientific">Polypterus senegalus</name>
    <name type="common">Senegal bichir</name>
    <dbReference type="NCBI Taxonomy" id="55291"/>
    <lineage>
        <taxon>Eukaryota</taxon>
        <taxon>Metazoa</taxon>
        <taxon>Chordata</taxon>
        <taxon>Craniata</taxon>
        <taxon>Vertebrata</taxon>
        <taxon>Euteleostomi</taxon>
        <taxon>Actinopterygii</taxon>
        <taxon>Polypteriformes</taxon>
        <taxon>Polypteridae</taxon>
        <taxon>Polypterus</taxon>
    </lineage>
</organism>